<dbReference type="InterPro" id="IPR002575">
    <property type="entry name" value="Aminoglycoside_PTrfase"/>
</dbReference>
<dbReference type="InterPro" id="IPR051678">
    <property type="entry name" value="AGP_Transferase"/>
</dbReference>
<dbReference type="RefSeq" id="WP_053603956.1">
    <property type="nucleotide sequence ID" value="NZ_CP012600.1"/>
</dbReference>
<dbReference type="STRING" id="1441095.AM592_11725"/>
<name>A0A0M4FRJ7_9BACI</name>
<dbReference type="SUPFAM" id="SSF56112">
    <property type="entry name" value="Protein kinase-like (PK-like)"/>
    <property type="match status" value="1"/>
</dbReference>
<proteinExistence type="predicted"/>
<dbReference type="PANTHER" id="PTHR21310">
    <property type="entry name" value="AMINOGLYCOSIDE PHOSPHOTRANSFERASE-RELATED-RELATED"/>
    <property type="match status" value="1"/>
</dbReference>
<evidence type="ECO:0000313" key="3">
    <source>
        <dbReference type="Proteomes" id="UP000067625"/>
    </source>
</evidence>
<evidence type="ECO:0000313" key="2">
    <source>
        <dbReference type="EMBL" id="ALC82173.1"/>
    </source>
</evidence>
<sequence>MDETKFIEEKKFQQLVQTMDPGSKLLRTWRVSGGVSAQVTAIEFEQSDGKKKKMIVRQHGETDLKRNPRIAADEFKLLQILKSKRLLVPAPYHFDSSGAIFPNPFIVIEFIESKQKDIPRNVNTAIHELATSLSNIHKIKGSNPELSFLPKQEEIYAEKLEKRPAIIDESLNEGRIREMLESVWPFPKVNKTVLLHGDYWPGNILWKDGQFIAILDWEDAALGDPLADFANSRLEILWAYGMAAMNDFTNQYKSMCTAIEFKYLPYWDLFAALRPASRISEWGLDERTEKMMRERHQWFVSRAFEKIK</sequence>
<reference evidence="2 3" key="2">
    <citation type="journal article" date="2016" name="Int. J. Syst. Evol. Microbiol.">
        <title>Bacillus gobiensis sp. nov., isolated from a soil sample.</title>
        <authorList>
            <person name="Liu B."/>
            <person name="Liu G.H."/>
            <person name="Cetin S."/>
            <person name="Schumann P."/>
            <person name="Pan Z.Z."/>
            <person name="Chen Q.Q."/>
        </authorList>
    </citation>
    <scope>NUCLEOTIDE SEQUENCE [LARGE SCALE GENOMIC DNA]</scope>
    <source>
        <strain evidence="2 3">FJAT-4402</strain>
    </source>
</reference>
<dbReference type="PATRIC" id="fig|1441095.3.peg.2568"/>
<accession>A0A0M4FRJ7</accession>
<evidence type="ECO:0000259" key="1">
    <source>
        <dbReference type="Pfam" id="PF01636"/>
    </source>
</evidence>
<dbReference type="EMBL" id="CP012600">
    <property type="protein sequence ID" value="ALC82173.1"/>
    <property type="molecule type" value="Genomic_DNA"/>
</dbReference>
<feature type="domain" description="Aminoglycoside phosphotransferase" evidence="1">
    <location>
        <begin position="32"/>
        <end position="231"/>
    </location>
</feature>
<dbReference type="Proteomes" id="UP000067625">
    <property type="component" value="Chromosome"/>
</dbReference>
<dbReference type="Gene3D" id="3.30.200.20">
    <property type="entry name" value="Phosphorylase Kinase, domain 1"/>
    <property type="match status" value="1"/>
</dbReference>
<dbReference type="AlphaFoldDB" id="A0A0M4FRJ7"/>
<dbReference type="Gene3D" id="3.90.1200.10">
    <property type="match status" value="1"/>
</dbReference>
<dbReference type="GO" id="GO:0016740">
    <property type="term" value="F:transferase activity"/>
    <property type="evidence" value="ECO:0007669"/>
    <property type="project" value="UniProtKB-KW"/>
</dbReference>
<gene>
    <name evidence="2" type="ORF">AM592_11725</name>
</gene>
<protein>
    <submittedName>
        <fullName evidence="2">Aminoglycoside phosphotransferase</fullName>
    </submittedName>
</protein>
<reference evidence="3" key="1">
    <citation type="submission" date="2015-08" db="EMBL/GenBank/DDBJ databases">
        <title>Genome sequencing project for genomic taxonomy and phylogenomics of Bacillus-like bacteria.</title>
        <authorList>
            <person name="Liu B."/>
            <person name="Wang J."/>
            <person name="Zhu Y."/>
            <person name="Liu G."/>
            <person name="Chen Q."/>
            <person name="Chen Z."/>
            <person name="Lan J."/>
            <person name="Che J."/>
            <person name="Ge C."/>
            <person name="Shi H."/>
            <person name="Pan Z."/>
            <person name="Liu X."/>
        </authorList>
    </citation>
    <scope>NUCLEOTIDE SEQUENCE [LARGE SCALE GENOMIC DNA]</scope>
    <source>
        <strain evidence="3">FJAT-4402</strain>
    </source>
</reference>
<dbReference type="InterPro" id="IPR011009">
    <property type="entry name" value="Kinase-like_dom_sf"/>
</dbReference>
<dbReference type="Pfam" id="PF01636">
    <property type="entry name" value="APH"/>
    <property type="match status" value="1"/>
</dbReference>
<dbReference type="OrthoDB" id="3806873at2"/>
<keyword evidence="3" id="KW-1185">Reference proteome</keyword>
<keyword evidence="2" id="KW-0808">Transferase</keyword>
<organism evidence="2 3">
    <name type="scientific">Bacillus gobiensis</name>
    <dbReference type="NCBI Taxonomy" id="1441095"/>
    <lineage>
        <taxon>Bacteria</taxon>
        <taxon>Bacillati</taxon>
        <taxon>Bacillota</taxon>
        <taxon>Bacilli</taxon>
        <taxon>Bacillales</taxon>
        <taxon>Bacillaceae</taxon>
        <taxon>Bacillus</taxon>
    </lineage>
</organism>